<dbReference type="Proteomes" id="UP000004394">
    <property type="component" value="Unassembled WGS sequence"/>
</dbReference>
<dbReference type="eggNOG" id="COG1404">
    <property type="taxonomic scope" value="Bacteria"/>
</dbReference>
<keyword evidence="2 6" id="KW-0645">Protease</keyword>
<dbReference type="InterPro" id="IPR015500">
    <property type="entry name" value="Peptidase_S8_subtilisin-rel"/>
</dbReference>
<dbReference type="RefSeq" id="WP_006950308.1">
    <property type="nucleotide sequence ID" value="NZ_BAJI01000024.1"/>
</dbReference>
<dbReference type="EC" id="3.4.21.-" evidence="10"/>
<dbReference type="InterPro" id="IPR000209">
    <property type="entry name" value="Peptidase_S8/S53_dom"/>
</dbReference>
<dbReference type="PRINTS" id="PR00723">
    <property type="entry name" value="SUBTILISIN"/>
</dbReference>
<dbReference type="GO" id="GO:0006508">
    <property type="term" value="P:proteolysis"/>
    <property type="evidence" value="ECO:0007669"/>
    <property type="project" value="UniProtKB-KW"/>
</dbReference>
<dbReference type="Gene3D" id="3.40.50.200">
    <property type="entry name" value="Peptidase S8/S53 domain"/>
    <property type="match status" value="2"/>
</dbReference>
<reference evidence="10" key="1">
    <citation type="submission" date="2010-07" db="EMBL/GenBank/DDBJ databases">
        <authorList>
            <person name="Muzny D."/>
            <person name="Qin X."/>
            <person name="Deng J."/>
            <person name="Jiang H."/>
            <person name="Liu Y."/>
            <person name="Qu J."/>
            <person name="Song X.-Z."/>
            <person name="Zhang L."/>
            <person name="Thornton R."/>
            <person name="Coyle M."/>
            <person name="Francisco L."/>
            <person name="Jackson L."/>
            <person name="Javaid M."/>
            <person name="Korchina V."/>
            <person name="Kovar C."/>
            <person name="Mata R."/>
            <person name="Mathew T."/>
            <person name="Ngo R."/>
            <person name="Nguyen L."/>
            <person name="Nguyen N."/>
            <person name="Okwuonu G."/>
            <person name="Ongeri F."/>
            <person name="Pham C."/>
            <person name="Simmons D."/>
            <person name="Wilczek-Boney K."/>
            <person name="Hale W."/>
            <person name="Jakkamsetti A."/>
            <person name="Pham P."/>
            <person name="Ruth R."/>
            <person name="San Lucas F."/>
            <person name="Warren J."/>
            <person name="Zhang J."/>
            <person name="Zhao Z."/>
            <person name="Zhou C."/>
            <person name="Zhu D."/>
            <person name="Lee S."/>
            <person name="Bess C."/>
            <person name="Blankenburg K."/>
            <person name="Forbes L."/>
            <person name="Fu Q."/>
            <person name="Gubbala S."/>
            <person name="Hirani K."/>
            <person name="Jayaseelan J.C."/>
            <person name="Lara F."/>
            <person name="Munidasa M."/>
            <person name="Palculict T."/>
            <person name="Patil S."/>
            <person name="Pu L.-L."/>
            <person name="Saada N."/>
            <person name="Tang L."/>
            <person name="Weissenberger G."/>
            <person name="Zhu Y."/>
            <person name="Hemphill L."/>
            <person name="Shang Y."/>
            <person name="Youmans B."/>
            <person name="Ayvaz T."/>
            <person name="Ross M."/>
            <person name="Santibanez J."/>
            <person name="Aqrawi P."/>
            <person name="Gross S."/>
            <person name="Joshi V."/>
            <person name="Fowler G."/>
            <person name="Nazareth L."/>
            <person name="Reid J."/>
            <person name="Worley K."/>
            <person name="Petrosino J."/>
            <person name="Highlander S."/>
            <person name="Gibbs R."/>
        </authorList>
    </citation>
    <scope>NUCLEOTIDE SEQUENCE [LARGE SCALE GENOMIC DNA]</scope>
    <source>
        <strain evidence="10">DSM 16973</strain>
    </source>
</reference>
<dbReference type="BioCyc" id="PMAR862515-HMP:GMOO-1985-MONOMER"/>
<proteinExistence type="inferred from homology"/>
<keyword evidence="8" id="KW-0732">Signal</keyword>
<evidence type="ECO:0000256" key="7">
    <source>
        <dbReference type="RuleBase" id="RU003355"/>
    </source>
</evidence>
<keyword evidence="3 6" id="KW-0378">Hydrolase</keyword>
<evidence type="ECO:0000313" key="10">
    <source>
        <dbReference type="EMBL" id="EFM01107.1"/>
    </source>
</evidence>
<dbReference type="InterPro" id="IPR036852">
    <property type="entry name" value="Peptidase_S8/S53_dom_sf"/>
</dbReference>
<evidence type="ECO:0000256" key="4">
    <source>
        <dbReference type="ARBA" id="ARBA00022825"/>
    </source>
</evidence>
<dbReference type="OrthoDB" id="1489355at2"/>
<evidence type="ECO:0000256" key="3">
    <source>
        <dbReference type="ARBA" id="ARBA00022801"/>
    </source>
</evidence>
<comment type="caution">
    <text evidence="10">The sequence shown here is derived from an EMBL/GenBank/DDBJ whole genome shotgun (WGS) entry which is preliminary data.</text>
</comment>
<dbReference type="GO" id="GO:0004252">
    <property type="term" value="F:serine-type endopeptidase activity"/>
    <property type="evidence" value="ECO:0007669"/>
    <property type="project" value="UniProtKB-UniRule"/>
</dbReference>
<dbReference type="InterPro" id="IPR050131">
    <property type="entry name" value="Peptidase_S8_subtilisin-like"/>
</dbReference>
<dbReference type="InterPro" id="IPR023827">
    <property type="entry name" value="Peptidase_S8_Asp-AS"/>
</dbReference>
<feature type="domain" description="Peptidase S8/S53" evidence="9">
    <location>
        <begin position="136"/>
        <end position="597"/>
    </location>
</feature>
<dbReference type="HOGENOM" id="CLU_020737_0_0_10"/>
<dbReference type="PROSITE" id="PS51892">
    <property type="entry name" value="SUBTILASE"/>
    <property type="match status" value="1"/>
</dbReference>
<feature type="active site" description="Charge relay system" evidence="5 6">
    <location>
        <position position="547"/>
    </location>
</feature>
<evidence type="ECO:0000313" key="11">
    <source>
        <dbReference type="Proteomes" id="UP000004394"/>
    </source>
</evidence>
<evidence type="ECO:0000256" key="8">
    <source>
        <dbReference type="SAM" id="SignalP"/>
    </source>
</evidence>
<feature type="signal peptide" evidence="8">
    <location>
        <begin position="1"/>
        <end position="20"/>
    </location>
</feature>
<sequence>MRKILTFAACCLWGLLPIHAQQCTVLSAKLDARAGLLVSAPVQEREDSAVHVYITFADETAKTRIEQQYHVHFNVGCGDTYTAVIPCSMVADLAADSAVKGLSMGEAVKPMTDEVRLQTQVNTLHAGTDLSMSYKGAGVLVGIIDTGFDFTHPHFADVAGRCRILSVWDQNAPTTSLSTYGYGSVYDTPAAIAAAGHDNTLMTHGTHVAGIAAGSAVTPYQGMAPESKLVLVSTNRTEQGIVDGVDYLVKYAQQAGRPIAINISLGSMLGFKDGTGLMARMIDHLLKDRQGCLMAVAVGNEGHRNSTLTGSKVKSIWKMPASGADQLFVEARPSETCTVRLLLKDKKTNQVYFDHTFTTGKVWTEKYERFGTMDKERASLVATCGSNSITGAFALTFHVGYTLQPDEEWTVELRSSQGTAMAYSNNGNFSAEGHEGYTDGSARCTIAMTATGREPIAVGATVSKNRYMSIAGVETIKPWTLRERYPLSALGPCSDGRIKPDIVAPGAAVVSSYNSFAAPKTVKATDVVYSRQIGGKPYYWYVESGTSMAAPAVTGIMALWLQAHPTLTAAKVRTLLSKTARREMLMGQLSDNRYGMGQIDALAGMQELLGTTGVASSPSTSTIGYVYKKDAGMLFTQGVHHTFVYGVDGQLLLQTDQCHVHMGGLPTGLYFVRLKGTNGEQMVKLQR</sequence>
<gene>
    <name evidence="10" type="ORF">HMPREF0658_1957</name>
</gene>
<dbReference type="InterPro" id="IPR023828">
    <property type="entry name" value="Peptidase_S8_Ser-AS"/>
</dbReference>
<feature type="chain" id="PRO_5003138402" evidence="8">
    <location>
        <begin position="21"/>
        <end position="687"/>
    </location>
</feature>
<dbReference type="PANTHER" id="PTHR43806:SF11">
    <property type="entry name" value="CEREVISIN-RELATED"/>
    <property type="match status" value="1"/>
</dbReference>
<feature type="active site" description="Charge relay system" evidence="5 6">
    <location>
        <position position="204"/>
    </location>
</feature>
<comment type="similarity">
    <text evidence="1 6 7">Belongs to the peptidase S8 family.</text>
</comment>
<dbReference type="PROSITE" id="PS00137">
    <property type="entry name" value="SUBTILASE_HIS"/>
    <property type="match status" value="1"/>
</dbReference>
<name>E0NUV2_9BACT</name>
<evidence type="ECO:0000256" key="2">
    <source>
        <dbReference type="ARBA" id="ARBA00022670"/>
    </source>
</evidence>
<protein>
    <submittedName>
        <fullName evidence="10">Peptidase, S8/S53 family</fullName>
        <ecNumber evidence="10">3.4.21.-</ecNumber>
    </submittedName>
</protein>
<keyword evidence="4 6" id="KW-0720">Serine protease</keyword>
<feature type="active site" description="Charge relay system" evidence="5 6">
    <location>
        <position position="145"/>
    </location>
</feature>
<accession>E0NUV2</accession>
<dbReference type="PROSITE" id="PS00138">
    <property type="entry name" value="SUBTILASE_SER"/>
    <property type="match status" value="1"/>
</dbReference>
<dbReference type="PROSITE" id="PS00136">
    <property type="entry name" value="SUBTILASE_ASP"/>
    <property type="match status" value="1"/>
</dbReference>
<dbReference type="AlphaFoldDB" id="E0NUV2"/>
<organism evidence="10 11">
    <name type="scientific">Hoylesella marshii DSM 16973 = JCM 13450</name>
    <dbReference type="NCBI Taxonomy" id="862515"/>
    <lineage>
        <taxon>Bacteria</taxon>
        <taxon>Pseudomonadati</taxon>
        <taxon>Bacteroidota</taxon>
        <taxon>Bacteroidia</taxon>
        <taxon>Bacteroidales</taxon>
        <taxon>Prevotellaceae</taxon>
        <taxon>Hoylesella</taxon>
    </lineage>
</organism>
<evidence type="ECO:0000259" key="9">
    <source>
        <dbReference type="Pfam" id="PF00082"/>
    </source>
</evidence>
<evidence type="ECO:0000256" key="5">
    <source>
        <dbReference type="PIRSR" id="PIRSR615500-1"/>
    </source>
</evidence>
<dbReference type="SUPFAM" id="SSF52743">
    <property type="entry name" value="Subtilisin-like"/>
    <property type="match status" value="1"/>
</dbReference>
<dbReference type="EMBL" id="AEEI01000054">
    <property type="protein sequence ID" value="EFM01107.1"/>
    <property type="molecule type" value="Genomic_DNA"/>
</dbReference>
<dbReference type="PANTHER" id="PTHR43806">
    <property type="entry name" value="PEPTIDASE S8"/>
    <property type="match status" value="1"/>
</dbReference>
<dbReference type="STRING" id="862515.HMPREF0658_1957"/>
<keyword evidence="11" id="KW-1185">Reference proteome</keyword>
<evidence type="ECO:0000256" key="1">
    <source>
        <dbReference type="ARBA" id="ARBA00011073"/>
    </source>
</evidence>
<dbReference type="Pfam" id="PF00082">
    <property type="entry name" value="Peptidase_S8"/>
    <property type="match status" value="1"/>
</dbReference>
<evidence type="ECO:0000256" key="6">
    <source>
        <dbReference type="PROSITE-ProRule" id="PRU01240"/>
    </source>
</evidence>
<dbReference type="InterPro" id="IPR022398">
    <property type="entry name" value="Peptidase_S8_His-AS"/>
</dbReference>